<dbReference type="Proteomes" id="UP000574390">
    <property type="component" value="Unassembled WGS sequence"/>
</dbReference>
<dbReference type="InterPro" id="IPR036397">
    <property type="entry name" value="RNaseH_sf"/>
</dbReference>
<proteinExistence type="predicted"/>
<dbReference type="Pfam" id="PF17921">
    <property type="entry name" value="Integrase_H2C2"/>
    <property type="match status" value="1"/>
</dbReference>
<dbReference type="InterPro" id="IPR008042">
    <property type="entry name" value="Retrotrans_Pao"/>
</dbReference>
<feature type="non-terminal residue" evidence="2">
    <location>
        <position position="586"/>
    </location>
</feature>
<dbReference type="InterPro" id="IPR041588">
    <property type="entry name" value="Integrase_H2C2"/>
</dbReference>
<dbReference type="InterPro" id="IPR012337">
    <property type="entry name" value="RNaseH-like_sf"/>
</dbReference>
<dbReference type="EMBL" id="JABANM010017275">
    <property type="protein sequence ID" value="KAF4728045.1"/>
    <property type="molecule type" value="Genomic_DNA"/>
</dbReference>
<organism evidence="2 3">
    <name type="scientific">Perkinsus olseni</name>
    <name type="common">Perkinsus atlanticus</name>
    <dbReference type="NCBI Taxonomy" id="32597"/>
    <lineage>
        <taxon>Eukaryota</taxon>
        <taxon>Sar</taxon>
        <taxon>Alveolata</taxon>
        <taxon>Perkinsozoa</taxon>
        <taxon>Perkinsea</taxon>
        <taxon>Perkinsida</taxon>
        <taxon>Perkinsidae</taxon>
        <taxon>Perkinsus</taxon>
    </lineage>
</organism>
<name>A0A7J6S609_PEROL</name>
<protein>
    <recommendedName>
        <fullName evidence="1">Integrase zinc-binding domain-containing protein</fullName>
    </recommendedName>
</protein>
<feature type="domain" description="Integrase zinc-binding" evidence="1">
    <location>
        <begin position="409"/>
        <end position="453"/>
    </location>
</feature>
<dbReference type="Pfam" id="PF05380">
    <property type="entry name" value="Peptidase_A17"/>
    <property type="match status" value="1"/>
</dbReference>
<reference evidence="2 3" key="1">
    <citation type="submission" date="2020-04" db="EMBL/GenBank/DDBJ databases">
        <title>Perkinsus olseni comparative genomics.</title>
        <authorList>
            <person name="Bogema D.R."/>
        </authorList>
    </citation>
    <scope>NUCLEOTIDE SEQUENCE [LARGE SCALE GENOMIC DNA]</scope>
    <source>
        <strain evidence="2">ATCC PRA-205</strain>
    </source>
</reference>
<evidence type="ECO:0000313" key="3">
    <source>
        <dbReference type="Proteomes" id="UP000574390"/>
    </source>
</evidence>
<accession>A0A7J6S609</accession>
<dbReference type="PANTHER" id="PTHR37984">
    <property type="entry name" value="PROTEIN CBG26694"/>
    <property type="match status" value="1"/>
</dbReference>
<dbReference type="GO" id="GO:0003676">
    <property type="term" value="F:nucleic acid binding"/>
    <property type="evidence" value="ECO:0007669"/>
    <property type="project" value="InterPro"/>
</dbReference>
<evidence type="ECO:0000313" key="2">
    <source>
        <dbReference type="EMBL" id="KAF4728045.1"/>
    </source>
</evidence>
<dbReference type="PANTHER" id="PTHR37984:SF5">
    <property type="entry name" value="PROTEIN NYNRIN-LIKE"/>
    <property type="match status" value="1"/>
</dbReference>
<dbReference type="AlphaFoldDB" id="A0A7J6S609"/>
<evidence type="ECO:0000259" key="1">
    <source>
        <dbReference type="Pfam" id="PF17921"/>
    </source>
</evidence>
<dbReference type="SUPFAM" id="SSF53098">
    <property type="entry name" value="Ribonuclease H-like"/>
    <property type="match status" value="1"/>
</dbReference>
<dbReference type="InterPro" id="IPR050951">
    <property type="entry name" value="Retrovirus_Pol_polyprotein"/>
</dbReference>
<sequence length="586" mass="66200">ALAVLSSLYDPMGLLLELDMQGRFLWHDICKVSKDWADVLDATLTTRLKQWVQEAHRLACDIGTHRFVDLAEKSLIVSTDASIDAWGVDVRANELYMPIRLMAKGGIFPATQASWSIPRKELVGVHQGLKYIRSVSSHLPVPTILRPLQAPLLYLSPDYEARSMLLLCDSEITIYRLRRVANDKRLPAPERRRLAEIRSMCKELDCVIKHIPSELNFADSITRARLDFGRSIKVEEVLAAIDSSTVVYDYRETMIEEKESDGEEFVGVTALTVDGIDLPSAQGFDEDCAKELEDLMKFVSPDGRYDEGLLNDEGFEEIVARCVRRCQEVDYELSQFRLYLKGDIAKSQLGLKANILARLGRICYVDADGLLHRRPSSSEDSERRYGKGVLYLGESGYSASVVRILSAIYHYIYGHLGAPKVYGKLTMKYWRKGFKRLVKRTIGSCVSCLKARATRKIDYVATHVQGLITSGLWQVVGADLAGPYGKGSSEDDDVDHYLLLVHDHVSGFTCVRPLRDSRPKTIALGFHSIFCEHGSPKVLLTDNDRVHFVRKDVKVVLAKHGVKYYTLPGYAQFLSFWERPHKDFVE</sequence>
<dbReference type="Gene3D" id="3.30.420.10">
    <property type="entry name" value="Ribonuclease H-like superfamily/Ribonuclease H"/>
    <property type="match status" value="1"/>
</dbReference>
<comment type="caution">
    <text evidence="2">The sequence shown here is derived from an EMBL/GenBank/DDBJ whole genome shotgun (WGS) entry which is preliminary data.</text>
</comment>
<gene>
    <name evidence="2" type="ORF">FOZ62_005195</name>
</gene>
<feature type="non-terminal residue" evidence="2">
    <location>
        <position position="1"/>
    </location>
</feature>